<dbReference type="PANTHER" id="PTHR43283:SF7">
    <property type="entry name" value="BETA-LACTAMASE-RELATED DOMAIN-CONTAINING PROTEIN"/>
    <property type="match status" value="1"/>
</dbReference>
<accession>A0A3N2DC43</accession>
<sequence length="527" mass="55253">MDDDPIATPAIALRKLAADLGPAGLDPHALLVLHRGRELLRGSWAPYRIDRPALVYSVSKTFTSLAIGCLVADGLVDVDAPVDTYLDAPNPYGWTVRDLLTMSTGHSREQTLDLPFDARAFLATAPELPRGTFAYNSPASFLLGAIVRAVTGGELTDLLRPRVLDPVGVEPVWWRTLGGVQQGFSGLHVRATDLARIGRLLLGDGVWDGRELLSADYLAELRRAQVPTVEPAADAQNADLDLGGEPDTHDDDWALGYGFQVWRSRHGYRLDGAYGQFVLVVPDRDLVISYQGATTTTQATLDLLWRFVESVPVTGDAPGPERGAGDATGDAPRDAAGEAPRDAAQGAEPPLVLALDSWADRDALTFPADGALDVTGWTLTDLAEGGGAEGGADAVWELALPAAGHAAARVRVPADRWAHTVVGAAAGPDADGVGAAGAAQGAEGPATRASATPGAAADSLALAVRGERRADGSVRVHVVVPTTPHRIVLERGAAGDLTASWHTAPLWRPELATLLTPRWLSDGAAPA</sequence>
<organism evidence="3 4">
    <name type="scientific">Salana multivorans</name>
    <dbReference type="NCBI Taxonomy" id="120377"/>
    <lineage>
        <taxon>Bacteria</taxon>
        <taxon>Bacillati</taxon>
        <taxon>Actinomycetota</taxon>
        <taxon>Actinomycetes</taxon>
        <taxon>Micrococcales</taxon>
        <taxon>Beutenbergiaceae</taxon>
        <taxon>Salana</taxon>
    </lineage>
</organism>
<feature type="compositionally biased region" description="Basic and acidic residues" evidence="1">
    <location>
        <begin position="331"/>
        <end position="341"/>
    </location>
</feature>
<dbReference type="RefSeq" id="WP_123739100.1">
    <property type="nucleotide sequence ID" value="NZ_RKHQ01000001.1"/>
</dbReference>
<feature type="region of interest" description="Disordered" evidence="1">
    <location>
        <begin position="314"/>
        <end position="347"/>
    </location>
</feature>
<protein>
    <submittedName>
        <fullName evidence="3">CubicO group peptidase (Beta-lactamase class C family)</fullName>
    </submittedName>
</protein>
<dbReference type="Pfam" id="PF00144">
    <property type="entry name" value="Beta-lactamase"/>
    <property type="match status" value="1"/>
</dbReference>
<feature type="region of interest" description="Disordered" evidence="1">
    <location>
        <begin position="433"/>
        <end position="454"/>
    </location>
</feature>
<evidence type="ECO:0000256" key="1">
    <source>
        <dbReference type="SAM" id="MobiDB-lite"/>
    </source>
</evidence>
<keyword evidence="4" id="KW-1185">Reference proteome</keyword>
<dbReference type="AlphaFoldDB" id="A0A3N2DC43"/>
<dbReference type="OrthoDB" id="9773047at2"/>
<proteinExistence type="predicted"/>
<evidence type="ECO:0000313" key="4">
    <source>
        <dbReference type="Proteomes" id="UP000275356"/>
    </source>
</evidence>
<evidence type="ECO:0000313" key="3">
    <source>
        <dbReference type="EMBL" id="ROR96994.1"/>
    </source>
</evidence>
<name>A0A3N2DC43_9MICO</name>
<gene>
    <name evidence="3" type="ORF">EDD28_1587</name>
</gene>
<evidence type="ECO:0000259" key="2">
    <source>
        <dbReference type="Pfam" id="PF00144"/>
    </source>
</evidence>
<comment type="caution">
    <text evidence="3">The sequence shown here is derived from an EMBL/GenBank/DDBJ whole genome shotgun (WGS) entry which is preliminary data.</text>
</comment>
<dbReference type="Gene3D" id="3.40.710.10">
    <property type="entry name" value="DD-peptidase/beta-lactamase superfamily"/>
    <property type="match status" value="1"/>
</dbReference>
<dbReference type="InterPro" id="IPR001466">
    <property type="entry name" value="Beta-lactam-related"/>
</dbReference>
<dbReference type="InterPro" id="IPR012338">
    <property type="entry name" value="Beta-lactam/transpept-like"/>
</dbReference>
<dbReference type="Proteomes" id="UP000275356">
    <property type="component" value="Unassembled WGS sequence"/>
</dbReference>
<reference evidence="3 4" key="1">
    <citation type="submission" date="2018-11" db="EMBL/GenBank/DDBJ databases">
        <title>Sequencing the genomes of 1000 actinobacteria strains.</title>
        <authorList>
            <person name="Klenk H.-P."/>
        </authorList>
    </citation>
    <scope>NUCLEOTIDE SEQUENCE [LARGE SCALE GENOMIC DNA]</scope>
    <source>
        <strain evidence="3 4">DSM 13521</strain>
    </source>
</reference>
<dbReference type="PANTHER" id="PTHR43283">
    <property type="entry name" value="BETA-LACTAMASE-RELATED"/>
    <property type="match status" value="1"/>
</dbReference>
<feature type="domain" description="Beta-lactamase-related" evidence="2">
    <location>
        <begin position="29"/>
        <end position="290"/>
    </location>
</feature>
<dbReference type="InterPro" id="IPR050789">
    <property type="entry name" value="Diverse_Enzym_Activities"/>
</dbReference>
<dbReference type="SUPFAM" id="SSF56601">
    <property type="entry name" value="beta-lactamase/transpeptidase-like"/>
    <property type="match status" value="1"/>
</dbReference>
<dbReference type="EMBL" id="RKHQ01000001">
    <property type="protein sequence ID" value="ROR96994.1"/>
    <property type="molecule type" value="Genomic_DNA"/>
</dbReference>